<feature type="domain" description="Histidine kinase" evidence="10">
    <location>
        <begin position="248"/>
        <end position="440"/>
    </location>
</feature>
<evidence type="ECO:0000259" key="10">
    <source>
        <dbReference type="PROSITE" id="PS50109"/>
    </source>
</evidence>
<dbReference type="SUPFAM" id="SSF55874">
    <property type="entry name" value="ATPase domain of HSP90 chaperone/DNA topoisomerase II/histidine kinase"/>
    <property type="match status" value="1"/>
</dbReference>
<comment type="caution">
    <text evidence="11">The sequence shown here is derived from an EMBL/GenBank/DDBJ whole genome shotgun (WGS) entry which is preliminary data.</text>
</comment>
<dbReference type="GO" id="GO:0004673">
    <property type="term" value="F:protein histidine kinase activity"/>
    <property type="evidence" value="ECO:0007669"/>
    <property type="project" value="UniProtKB-EC"/>
</dbReference>
<dbReference type="InterPro" id="IPR036890">
    <property type="entry name" value="HATPase_C_sf"/>
</dbReference>
<dbReference type="RefSeq" id="WP_121457946.1">
    <property type="nucleotide sequence ID" value="NZ_RBXP01000014.1"/>
</dbReference>
<sequence>MLIKGSRRFGLASRLVALGALAALLVATIGGWALRQSVQTTLLKHFEQRLEERSERLLAGIFVLAGDDGMRWQGRSNDEFARIFSGWYWQLENAGQTQTSRSLWDSRLDTAQAHPVPGNPQLLQLVGPQAQRLMGLMRDIEVEGQSARLHVFGPADEIASELDRLDRILLFTQLGLIVSLLVTSILQVRLGLVPLHRLRDRLAAVRTGSAASVGNDYGPELAPVAQELDLVLARNARIVDRARGHAADLSHALKKPLSLLAADGELQQNPLLRQQVGAMTQLIDRHLARAGSGAGSVRQVAVGDCIDGLIGLMQRLHRERGLSWQLDVDRELHWRGEQTDFEEMLGNLLDNAGKWARSRVVVSARRQHDEVVIEIGDDGPGLSAGQIRETGVRGKRFDENVEGSGLGLAITADIAETYGGELSLDRSPLGGLQASLRLPG</sequence>
<dbReference type="PRINTS" id="PR00344">
    <property type="entry name" value="BCTRLSENSOR"/>
</dbReference>
<dbReference type="GO" id="GO:0005886">
    <property type="term" value="C:plasma membrane"/>
    <property type="evidence" value="ECO:0007669"/>
    <property type="project" value="TreeGrafter"/>
</dbReference>
<protein>
    <recommendedName>
        <fullName evidence="3">histidine kinase</fullName>
        <ecNumber evidence="3">2.7.13.3</ecNumber>
    </recommendedName>
</protein>
<dbReference type="GO" id="GO:0000160">
    <property type="term" value="P:phosphorelay signal transduction system"/>
    <property type="evidence" value="ECO:0007669"/>
    <property type="project" value="TreeGrafter"/>
</dbReference>
<dbReference type="PANTHER" id="PTHR45436">
    <property type="entry name" value="SENSOR HISTIDINE KINASE YKOH"/>
    <property type="match status" value="1"/>
</dbReference>
<accession>A0A495WA57</accession>
<evidence type="ECO:0000256" key="2">
    <source>
        <dbReference type="ARBA" id="ARBA00004370"/>
    </source>
</evidence>
<name>A0A495WA57_9RHOO</name>
<proteinExistence type="predicted"/>
<keyword evidence="7 11" id="KW-0418">Kinase</keyword>
<dbReference type="PROSITE" id="PS50109">
    <property type="entry name" value="HIS_KIN"/>
    <property type="match status" value="1"/>
</dbReference>
<organism evidence="11 12">
    <name type="scientific">Azonexus fungiphilus</name>
    <dbReference type="NCBI Taxonomy" id="146940"/>
    <lineage>
        <taxon>Bacteria</taxon>
        <taxon>Pseudomonadati</taxon>
        <taxon>Pseudomonadota</taxon>
        <taxon>Betaproteobacteria</taxon>
        <taxon>Rhodocyclales</taxon>
        <taxon>Azonexaceae</taxon>
        <taxon>Azonexus</taxon>
    </lineage>
</organism>
<dbReference type="Gene3D" id="3.30.565.10">
    <property type="entry name" value="Histidine kinase-like ATPase, C-terminal domain"/>
    <property type="match status" value="1"/>
</dbReference>
<evidence type="ECO:0000256" key="1">
    <source>
        <dbReference type="ARBA" id="ARBA00000085"/>
    </source>
</evidence>
<keyword evidence="12" id="KW-1185">Reference proteome</keyword>
<evidence type="ECO:0000256" key="4">
    <source>
        <dbReference type="ARBA" id="ARBA00022553"/>
    </source>
</evidence>
<evidence type="ECO:0000256" key="8">
    <source>
        <dbReference type="ARBA" id="ARBA00022989"/>
    </source>
</evidence>
<dbReference type="AlphaFoldDB" id="A0A495WA57"/>
<evidence type="ECO:0000256" key="6">
    <source>
        <dbReference type="ARBA" id="ARBA00022692"/>
    </source>
</evidence>
<reference evidence="11 12" key="1">
    <citation type="submission" date="2018-10" db="EMBL/GenBank/DDBJ databases">
        <title>Genomic Encyclopedia of Type Strains, Phase IV (KMG-IV): sequencing the most valuable type-strain genomes for metagenomic binning, comparative biology and taxonomic classification.</title>
        <authorList>
            <person name="Goeker M."/>
        </authorList>
    </citation>
    <scope>NUCLEOTIDE SEQUENCE [LARGE SCALE GENOMIC DNA]</scope>
    <source>
        <strain evidence="11 12">DSM 23841</strain>
    </source>
</reference>
<dbReference type="EC" id="2.7.13.3" evidence="3"/>
<dbReference type="InterPro" id="IPR005467">
    <property type="entry name" value="His_kinase_dom"/>
</dbReference>
<dbReference type="OrthoDB" id="9809567at2"/>
<evidence type="ECO:0000313" key="11">
    <source>
        <dbReference type="EMBL" id="RKT58572.1"/>
    </source>
</evidence>
<keyword evidence="8" id="KW-1133">Transmembrane helix</keyword>
<dbReference type="PANTHER" id="PTHR45436:SF5">
    <property type="entry name" value="SENSOR HISTIDINE KINASE TRCS"/>
    <property type="match status" value="1"/>
</dbReference>
<dbReference type="InterPro" id="IPR050428">
    <property type="entry name" value="TCS_sensor_his_kinase"/>
</dbReference>
<dbReference type="Pfam" id="PF02518">
    <property type="entry name" value="HATPase_c"/>
    <property type="match status" value="1"/>
</dbReference>
<keyword evidence="6" id="KW-0812">Transmembrane</keyword>
<evidence type="ECO:0000313" key="12">
    <source>
        <dbReference type="Proteomes" id="UP000270626"/>
    </source>
</evidence>
<evidence type="ECO:0000256" key="5">
    <source>
        <dbReference type="ARBA" id="ARBA00022679"/>
    </source>
</evidence>
<gene>
    <name evidence="11" type="ORF">DFR40_1591</name>
</gene>
<comment type="catalytic activity">
    <reaction evidence="1">
        <text>ATP + protein L-histidine = ADP + protein N-phospho-L-histidine.</text>
        <dbReference type="EC" id="2.7.13.3"/>
    </reaction>
</comment>
<keyword evidence="5" id="KW-0808">Transferase</keyword>
<dbReference type="SMART" id="SM00387">
    <property type="entry name" value="HATPase_c"/>
    <property type="match status" value="1"/>
</dbReference>
<dbReference type="Proteomes" id="UP000270626">
    <property type="component" value="Unassembled WGS sequence"/>
</dbReference>
<evidence type="ECO:0000256" key="3">
    <source>
        <dbReference type="ARBA" id="ARBA00012438"/>
    </source>
</evidence>
<evidence type="ECO:0000256" key="9">
    <source>
        <dbReference type="ARBA" id="ARBA00023136"/>
    </source>
</evidence>
<comment type="subcellular location">
    <subcellularLocation>
        <location evidence="2">Membrane</location>
    </subcellularLocation>
</comment>
<keyword evidence="9" id="KW-0472">Membrane</keyword>
<keyword evidence="4" id="KW-0597">Phosphoprotein</keyword>
<evidence type="ECO:0000256" key="7">
    <source>
        <dbReference type="ARBA" id="ARBA00022777"/>
    </source>
</evidence>
<dbReference type="InterPro" id="IPR003594">
    <property type="entry name" value="HATPase_dom"/>
</dbReference>
<dbReference type="InterPro" id="IPR004358">
    <property type="entry name" value="Sig_transdc_His_kin-like_C"/>
</dbReference>
<dbReference type="EMBL" id="RBXP01000014">
    <property type="protein sequence ID" value="RKT58572.1"/>
    <property type="molecule type" value="Genomic_DNA"/>
</dbReference>